<keyword evidence="1 3" id="KW-0378">Hydrolase</keyword>
<dbReference type="GO" id="GO:0004553">
    <property type="term" value="F:hydrolase activity, hydrolyzing O-glycosyl compounds"/>
    <property type="evidence" value="ECO:0007669"/>
    <property type="project" value="InterPro"/>
</dbReference>
<name>A0A9X2FAH8_9BACT</name>
<accession>A0A9X2FAH8</accession>
<evidence type="ECO:0000313" key="5">
    <source>
        <dbReference type="EMBL" id="MCO6045407.1"/>
    </source>
</evidence>
<evidence type="ECO:0000256" key="1">
    <source>
        <dbReference type="ARBA" id="ARBA00022801"/>
    </source>
</evidence>
<protein>
    <submittedName>
        <fullName evidence="5">Glycoside hydrolase family 5 protein</fullName>
    </submittedName>
</protein>
<evidence type="ECO:0000256" key="2">
    <source>
        <dbReference type="ARBA" id="ARBA00023295"/>
    </source>
</evidence>
<evidence type="ECO:0000313" key="6">
    <source>
        <dbReference type="Proteomes" id="UP001155241"/>
    </source>
</evidence>
<keyword evidence="2 3" id="KW-0326">Glycosidase</keyword>
<keyword evidence="6" id="KW-1185">Reference proteome</keyword>
<dbReference type="EMBL" id="JAMXLR010000055">
    <property type="protein sequence ID" value="MCO6045407.1"/>
    <property type="molecule type" value="Genomic_DNA"/>
</dbReference>
<gene>
    <name evidence="5" type="ORF">NG895_15970</name>
</gene>
<sequence>MPAISTSVNAFVQTVALLLSALAIRPLLAEPLEPIRISKSGDHFVQGEHDQRFVVWGVNYDHDRQGRLLDEYWLDEWDTVQEDFGEIKQLGANCVRVHLQFGKFMHDPQTPNAQAVAQLQKLIKLADEVGLYLDITGLACYHKANIPPWYDQLDEQGRWAAQARFWEAIAQACKGQPAVLCYDLMNEPIIAGNEPASDWLAGPLGDKYFVQRITLDRHGREPRAIAAAWVEQMVAAIRQHDQDHLITVGVIPWVFAFGGGKPLFYSPEVSKSLDFVAVHFYPERGKVDDAVEALRAYDIGKPLVVEEIFALKAGPDEVEQFIRRSAPHTDGWISFYWGARVKELQEEETISAAITAAWLERFSELSEDAKAGRLTEPED</sequence>
<comment type="caution">
    <text evidence="5">The sequence shown here is derived from an EMBL/GenBank/DDBJ whole genome shotgun (WGS) entry which is preliminary data.</text>
</comment>
<dbReference type="Proteomes" id="UP001155241">
    <property type="component" value="Unassembled WGS sequence"/>
</dbReference>
<comment type="similarity">
    <text evidence="3">Belongs to the glycosyl hydrolase 5 (cellulase A) family.</text>
</comment>
<dbReference type="GO" id="GO:0000272">
    <property type="term" value="P:polysaccharide catabolic process"/>
    <property type="evidence" value="ECO:0007669"/>
    <property type="project" value="InterPro"/>
</dbReference>
<evidence type="ECO:0000259" key="4">
    <source>
        <dbReference type="Pfam" id="PF00150"/>
    </source>
</evidence>
<dbReference type="RefSeq" id="WP_252853521.1">
    <property type="nucleotide sequence ID" value="NZ_JAMXLR010000055.1"/>
</dbReference>
<dbReference type="Gene3D" id="3.20.20.80">
    <property type="entry name" value="Glycosidases"/>
    <property type="match status" value="1"/>
</dbReference>
<evidence type="ECO:0000256" key="3">
    <source>
        <dbReference type="RuleBase" id="RU361153"/>
    </source>
</evidence>
<organism evidence="5 6">
    <name type="scientific">Aeoliella straminimaris</name>
    <dbReference type="NCBI Taxonomy" id="2954799"/>
    <lineage>
        <taxon>Bacteria</taxon>
        <taxon>Pseudomonadati</taxon>
        <taxon>Planctomycetota</taxon>
        <taxon>Planctomycetia</taxon>
        <taxon>Pirellulales</taxon>
        <taxon>Lacipirellulaceae</taxon>
        <taxon>Aeoliella</taxon>
    </lineage>
</organism>
<dbReference type="InterPro" id="IPR001547">
    <property type="entry name" value="Glyco_hydro_5"/>
</dbReference>
<proteinExistence type="inferred from homology"/>
<feature type="domain" description="Glycoside hydrolase family 5" evidence="4">
    <location>
        <begin position="73"/>
        <end position="285"/>
    </location>
</feature>
<dbReference type="SUPFAM" id="SSF51445">
    <property type="entry name" value="(Trans)glycosidases"/>
    <property type="match status" value="1"/>
</dbReference>
<dbReference type="AlphaFoldDB" id="A0A9X2FAH8"/>
<dbReference type="InterPro" id="IPR017853">
    <property type="entry name" value="GH"/>
</dbReference>
<dbReference type="Pfam" id="PF00150">
    <property type="entry name" value="Cellulase"/>
    <property type="match status" value="1"/>
</dbReference>
<reference evidence="5" key="1">
    <citation type="submission" date="2022-06" db="EMBL/GenBank/DDBJ databases">
        <title>Aeoliella straminimaris, a novel planctomycete from sediments.</title>
        <authorList>
            <person name="Vitorino I.R."/>
            <person name="Lage O.M."/>
        </authorList>
    </citation>
    <scope>NUCLEOTIDE SEQUENCE</scope>
    <source>
        <strain evidence="5">ICT_H6.2</strain>
    </source>
</reference>